<evidence type="ECO:0000256" key="10">
    <source>
        <dbReference type="SAM" id="Coils"/>
    </source>
</evidence>
<keyword evidence="8 9" id="KW-0472">Membrane</keyword>
<feature type="domain" description="CyaD-like alpha-helical hairpin" evidence="11">
    <location>
        <begin position="104"/>
        <end position="299"/>
    </location>
</feature>
<organism evidence="13 14">
    <name type="scientific">Pandoraea communis</name>
    <dbReference type="NCBI Taxonomy" id="2508297"/>
    <lineage>
        <taxon>Bacteria</taxon>
        <taxon>Pseudomonadati</taxon>
        <taxon>Pseudomonadota</taxon>
        <taxon>Betaproteobacteria</taxon>
        <taxon>Burkholderiales</taxon>
        <taxon>Burkholderiaceae</taxon>
        <taxon>Pandoraea</taxon>
    </lineage>
</organism>
<dbReference type="Pfam" id="PF25988">
    <property type="entry name" value="HH_CyaD"/>
    <property type="match status" value="1"/>
</dbReference>
<keyword evidence="10" id="KW-0175">Coiled coil</keyword>
<dbReference type="PRINTS" id="PR01490">
    <property type="entry name" value="RTXTOXIND"/>
</dbReference>
<gene>
    <name evidence="13" type="primary">hlyD_2</name>
    <name evidence="13" type="ORF">PCO31111_02454</name>
</gene>
<proteinExistence type="inferred from homology"/>
<dbReference type="InterPro" id="IPR058982">
    <property type="entry name" value="Beta-barrel_AprE"/>
</dbReference>
<dbReference type="Gene3D" id="2.40.50.100">
    <property type="match status" value="1"/>
</dbReference>
<dbReference type="RefSeq" id="WP_367648938.1">
    <property type="nucleotide sequence ID" value="NZ_CABPSE010000007.1"/>
</dbReference>
<dbReference type="InterPro" id="IPR059040">
    <property type="entry name" value="HH_CyaD-like"/>
</dbReference>
<dbReference type="Proteomes" id="UP000383971">
    <property type="component" value="Unassembled WGS sequence"/>
</dbReference>
<keyword evidence="3 9" id="KW-0813">Transport</keyword>
<comment type="subcellular location">
    <subcellularLocation>
        <location evidence="1 9">Cell inner membrane</location>
        <topology evidence="1 9">Single-pass membrane protein</topology>
    </subcellularLocation>
</comment>
<protein>
    <recommendedName>
        <fullName evidence="9">Membrane fusion protein (MFP) family protein</fullName>
    </recommendedName>
</protein>
<keyword evidence="7 9" id="KW-1133">Transmembrane helix</keyword>
<accession>A0A5E4V484</accession>
<sequence>MRLQLDAKERPADELQFLPANLELIETPPHPIPKWTMRLVCLLAAAVLLTAIVGRLDIVATAKGKLIPSDRVKIIQPAITGVVRRIDVRDGQRVTGGQSLVVLDATQAAADAHKAKTSKVDAALTAARARALLISVKVGRPPQLELVDDASEAQQREAQNFANGSFDEYVNKLSSARAELDRREAELTTNLRVLEKLSATAPLMRQEANDYRELARDKYVSQHDYLEKERAAIEREHELTAQKSHCRELSSAVTQQQSIVAQTTAQFRREQLDELDKATHQFTQNQDDQTKAETRQNLLTLSAPVDGTVQQLAVHTVGGVVTTAQALMEIVPDDAIEVEANVENKDIGFVKEGQTAVVKLDAFPYTRYGFMEGRVISVSNDAVQDKGRKGEMTFMARIKLPSGHMKVDGKSINLTPGMSAVVEIKTGRRSVIGYFMEPLLQHADESLHER</sequence>
<evidence type="ECO:0000313" key="13">
    <source>
        <dbReference type="EMBL" id="VVE07068.1"/>
    </source>
</evidence>
<dbReference type="PROSITE" id="PS00543">
    <property type="entry name" value="HLYD_FAMILY"/>
    <property type="match status" value="1"/>
</dbReference>
<keyword evidence="14" id="KW-1185">Reference proteome</keyword>
<keyword evidence="6 9" id="KW-0812">Transmembrane</keyword>
<evidence type="ECO:0000256" key="1">
    <source>
        <dbReference type="ARBA" id="ARBA00004377"/>
    </source>
</evidence>
<dbReference type="Gene3D" id="2.40.30.170">
    <property type="match status" value="1"/>
</dbReference>
<feature type="domain" description="AprE-like beta-barrel" evidence="12">
    <location>
        <begin position="337"/>
        <end position="427"/>
    </location>
</feature>
<dbReference type="Pfam" id="PF26002">
    <property type="entry name" value="Beta-barrel_AprE"/>
    <property type="match status" value="1"/>
</dbReference>
<dbReference type="SUPFAM" id="SSF111369">
    <property type="entry name" value="HlyD-like secretion proteins"/>
    <property type="match status" value="1"/>
</dbReference>
<dbReference type="AlphaFoldDB" id="A0A5E4V484"/>
<evidence type="ECO:0000256" key="7">
    <source>
        <dbReference type="ARBA" id="ARBA00022989"/>
    </source>
</evidence>
<dbReference type="NCBIfam" id="TIGR01843">
    <property type="entry name" value="type_I_hlyD"/>
    <property type="match status" value="1"/>
</dbReference>
<dbReference type="EMBL" id="CABPSE010000007">
    <property type="protein sequence ID" value="VVE07068.1"/>
    <property type="molecule type" value="Genomic_DNA"/>
</dbReference>
<evidence type="ECO:0000259" key="11">
    <source>
        <dbReference type="Pfam" id="PF25988"/>
    </source>
</evidence>
<dbReference type="GO" id="GO:0009306">
    <property type="term" value="P:protein secretion"/>
    <property type="evidence" value="ECO:0007669"/>
    <property type="project" value="InterPro"/>
</dbReference>
<feature type="transmembrane region" description="Helical" evidence="9">
    <location>
        <begin position="35"/>
        <end position="56"/>
    </location>
</feature>
<dbReference type="InterPro" id="IPR050739">
    <property type="entry name" value="MFP"/>
</dbReference>
<evidence type="ECO:0000256" key="4">
    <source>
        <dbReference type="ARBA" id="ARBA00022475"/>
    </source>
</evidence>
<keyword evidence="5 9" id="KW-0997">Cell inner membrane</keyword>
<dbReference type="InterPro" id="IPR006144">
    <property type="entry name" value="Secretion_HlyD_CS"/>
</dbReference>
<keyword evidence="4 9" id="KW-1003">Cell membrane</keyword>
<evidence type="ECO:0000256" key="2">
    <source>
        <dbReference type="ARBA" id="ARBA00009477"/>
    </source>
</evidence>
<dbReference type="PANTHER" id="PTHR30386">
    <property type="entry name" value="MEMBRANE FUSION SUBUNIT OF EMRAB-TOLC MULTIDRUG EFFLUX PUMP"/>
    <property type="match status" value="1"/>
</dbReference>
<dbReference type="PANTHER" id="PTHR30386:SF26">
    <property type="entry name" value="TRANSPORT PROTEIN COMB"/>
    <property type="match status" value="1"/>
</dbReference>
<dbReference type="InterPro" id="IPR010129">
    <property type="entry name" value="T1SS_HlyD"/>
</dbReference>
<evidence type="ECO:0000256" key="3">
    <source>
        <dbReference type="ARBA" id="ARBA00022448"/>
    </source>
</evidence>
<comment type="similarity">
    <text evidence="2 9">Belongs to the membrane fusion protein (MFP) (TC 8.A.1) family.</text>
</comment>
<reference evidence="13 14" key="1">
    <citation type="submission" date="2019-08" db="EMBL/GenBank/DDBJ databases">
        <authorList>
            <person name="Peeters C."/>
        </authorList>
    </citation>
    <scope>NUCLEOTIDE SEQUENCE [LARGE SCALE GENOMIC DNA]</scope>
    <source>
        <strain evidence="13 14">LMG 31111</strain>
    </source>
</reference>
<dbReference type="GO" id="GO:0005886">
    <property type="term" value="C:plasma membrane"/>
    <property type="evidence" value="ECO:0007669"/>
    <property type="project" value="UniProtKB-SubCell"/>
</dbReference>
<evidence type="ECO:0000259" key="12">
    <source>
        <dbReference type="Pfam" id="PF26002"/>
    </source>
</evidence>
<evidence type="ECO:0000313" key="14">
    <source>
        <dbReference type="Proteomes" id="UP000383971"/>
    </source>
</evidence>
<feature type="coiled-coil region" evidence="10">
    <location>
        <begin position="166"/>
        <end position="197"/>
    </location>
</feature>
<evidence type="ECO:0000256" key="6">
    <source>
        <dbReference type="ARBA" id="ARBA00022692"/>
    </source>
</evidence>
<evidence type="ECO:0000256" key="8">
    <source>
        <dbReference type="ARBA" id="ARBA00023136"/>
    </source>
</evidence>
<evidence type="ECO:0000256" key="9">
    <source>
        <dbReference type="RuleBase" id="RU365093"/>
    </source>
</evidence>
<evidence type="ECO:0000256" key="5">
    <source>
        <dbReference type="ARBA" id="ARBA00022519"/>
    </source>
</evidence>
<name>A0A5E4V484_9BURK</name>